<dbReference type="PANTHER" id="PTHR33908:SF11">
    <property type="entry name" value="MEMBRANE PROTEIN"/>
    <property type="match status" value="1"/>
</dbReference>
<feature type="transmembrane region" description="Helical" evidence="8">
    <location>
        <begin position="427"/>
        <end position="448"/>
    </location>
</feature>
<gene>
    <name evidence="9" type="ORF">PO878_11260</name>
</gene>
<keyword evidence="10" id="KW-1185">Reference proteome</keyword>
<organism evidence="9 10">
    <name type="scientific">Iamia majanohamensis</name>
    <dbReference type="NCBI Taxonomy" id="467976"/>
    <lineage>
        <taxon>Bacteria</taxon>
        <taxon>Bacillati</taxon>
        <taxon>Actinomycetota</taxon>
        <taxon>Acidimicrobiia</taxon>
        <taxon>Acidimicrobiales</taxon>
        <taxon>Iamiaceae</taxon>
        <taxon>Iamia</taxon>
    </lineage>
</organism>
<evidence type="ECO:0000256" key="2">
    <source>
        <dbReference type="ARBA" id="ARBA00022475"/>
    </source>
</evidence>
<evidence type="ECO:0000256" key="1">
    <source>
        <dbReference type="ARBA" id="ARBA00004651"/>
    </source>
</evidence>
<keyword evidence="4" id="KW-0808">Transferase</keyword>
<evidence type="ECO:0008006" key="11">
    <source>
        <dbReference type="Google" id="ProtNLM"/>
    </source>
</evidence>
<feature type="transmembrane region" description="Helical" evidence="8">
    <location>
        <begin position="203"/>
        <end position="233"/>
    </location>
</feature>
<dbReference type="AlphaFoldDB" id="A0AAF0BQP8"/>
<keyword evidence="2" id="KW-1003">Cell membrane</keyword>
<dbReference type="GO" id="GO:0009103">
    <property type="term" value="P:lipopolysaccharide biosynthetic process"/>
    <property type="evidence" value="ECO:0007669"/>
    <property type="project" value="UniProtKB-ARBA"/>
</dbReference>
<keyword evidence="5 8" id="KW-0812">Transmembrane</keyword>
<dbReference type="InterPro" id="IPR050297">
    <property type="entry name" value="LipidA_mod_glycosyltrf_83"/>
</dbReference>
<evidence type="ECO:0000313" key="9">
    <source>
        <dbReference type="EMBL" id="WCO65076.1"/>
    </source>
</evidence>
<dbReference type="PANTHER" id="PTHR33908">
    <property type="entry name" value="MANNOSYLTRANSFERASE YKCB-RELATED"/>
    <property type="match status" value="1"/>
</dbReference>
<comment type="subcellular location">
    <subcellularLocation>
        <location evidence="1">Cell membrane</location>
        <topology evidence="1">Multi-pass membrane protein</topology>
    </subcellularLocation>
</comment>
<dbReference type="EMBL" id="CP116942">
    <property type="protein sequence ID" value="WCO65076.1"/>
    <property type="molecule type" value="Genomic_DNA"/>
</dbReference>
<keyword evidence="7 8" id="KW-0472">Membrane</keyword>
<evidence type="ECO:0000313" key="10">
    <source>
        <dbReference type="Proteomes" id="UP001216390"/>
    </source>
</evidence>
<evidence type="ECO:0000256" key="8">
    <source>
        <dbReference type="SAM" id="Phobius"/>
    </source>
</evidence>
<dbReference type="Proteomes" id="UP001216390">
    <property type="component" value="Chromosome"/>
</dbReference>
<feature type="transmembrane region" description="Helical" evidence="8">
    <location>
        <begin position="116"/>
        <end position="138"/>
    </location>
</feature>
<feature type="transmembrane region" description="Helical" evidence="8">
    <location>
        <begin position="240"/>
        <end position="260"/>
    </location>
</feature>
<dbReference type="KEGG" id="ima:PO878_11260"/>
<feature type="transmembrane region" description="Helical" evidence="8">
    <location>
        <begin position="378"/>
        <end position="396"/>
    </location>
</feature>
<evidence type="ECO:0000256" key="3">
    <source>
        <dbReference type="ARBA" id="ARBA00022676"/>
    </source>
</evidence>
<keyword evidence="6 8" id="KW-1133">Transmembrane helix</keyword>
<dbReference type="GO" id="GO:0016763">
    <property type="term" value="F:pentosyltransferase activity"/>
    <property type="evidence" value="ECO:0007669"/>
    <property type="project" value="TreeGrafter"/>
</dbReference>
<sequence>MTDSPGAAPAGTAPPLPTRARAAARRVRDDRGLAGIAVAAGVGAVLRVAAVVYAARTPQGLFDPARYAGYAHGIAAGDGLVEPLTGQPTAYFPPGYPYFLGGIDTVLRHTPLTDDLALVGGLAQVVLGVLGVVLTGLLGRRLASPAAGVVAAAVVAVYPNLVLHTAVLLSETLSIAVLLGFLVALVPPGHGRWPGALDRRRMVVAGLLLGALLLVRPVAAGVVGAAVVAWLVAGEGLRRTALRTALVVGVGLLCLAPWTVRNVVRMDAFVPLSTNTGDNLCIGHAPGASGGFGAPPECDTGTGVQDGPAAEVEANDEKTSRGLRFLREGLADEPGLVVDRFRILVERDDDALRAVQSYGADPWAIGDDYEAKARLFDWSWFLVGALGAVGLVRLAWSRRGEQLLLPLATLAVLAAPLVTFADSRFKVPIVPLLAVGAAALVTWSGPAAREGD</sequence>
<protein>
    <recommendedName>
        <fullName evidence="11">Dolichyl-phosphate-mannose-protein mannosyltransferase</fullName>
    </recommendedName>
</protein>
<dbReference type="RefSeq" id="WP_272734601.1">
    <property type="nucleotide sequence ID" value="NZ_CP116942.1"/>
</dbReference>
<feature type="transmembrane region" description="Helical" evidence="8">
    <location>
        <begin position="33"/>
        <end position="55"/>
    </location>
</feature>
<evidence type="ECO:0000256" key="5">
    <source>
        <dbReference type="ARBA" id="ARBA00022692"/>
    </source>
</evidence>
<feature type="transmembrane region" description="Helical" evidence="8">
    <location>
        <begin position="150"/>
        <end position="183"/>
    </location>
</feature>
<feature type="transmembrane region" description="Helical" evidence="8">
    <location>
        <begin position="403"/>
        <end position="421"/>
    </location>
</feature>
<keyword evidence="3" id="KW-0328">Glycosyltransferase</keyword>
<accession>A0AAF0BQP8</accession>
<evidence type="ECO:0000256" key="6">
    <source>
        <dbReference type="ARBA" id="ARBA00022989"/>
    </source>
</evidence>
<reference evidence="9" key="1">
    <citation type="submission" date="2023-01" db="EMBL/GenBank/DDBJ databases">
        <title>The diversity of Class Acidimicrobiia in South China Sea sediment environments and the proposal of Iamia marina sp. nov., a novel species of the genus Iamia.</title>
        <authorList>
            <person name="He Y."/>
            <person name="Tian X."/>
        </authorList>
    </citation>
    <scope>NUCLEOTIDE SEQUENCE</scope>
    <source>
        <strain evidence="9">DSM 19957</strain>
    </source>
</reference>
<evidence type="ECO:0000256" key="4">
    <source>
        <dbReference type="ARBA" id="ARBA00022679"/>
    </source>
</evidence>
<dbReference type="GO" id="GO:0005886">
    <property type="term" value="C:plasma membrane"/>
    <property type="evidence" value="ECO:0007669"/>
    <property type="project" value="UniProtKB-SubCell"/>
</dbReference>
<name>A0AAF0BQP8_9ACTN</name>
<evidence type="ECO:0000256" key="7">
    <source>
        <dbReference type="ARBA" id="ARBA00023136"/>
    </source>
</evidence>
<proteinExistence type="predicted"/>